<reference evidence="1 2" key="1">
    <citation type="submission" date="2023-09" db="EMBL/GenBank/DDBJ databases">
        <authorList>
            <person name="Page C.A."/>
            <person name="Perez-Diaz I.M."/>
        </authorList>
    </citation>
    <scope>NUCLEOTIDE SEQUENCE [LARGE SCALE GENOMIC DNA]</scope>
    <source>
        <strain evidence="1 2">Ll15</strain>
    </source>
</reference>
<accession>A0ABZ0S130</accession>
<protein>
    <recommendedName>
        <fullName evidence="3">Glutathione reductase</fullName>
    </recommendedName>
</protein>
<dbReference type="EMBL" id="CP137624">
    <property type="protein sequence ID" value="WPK13171.1"/>
    <property type="molecule type" value="Genomic_DNA"/>
</dbReference>
<dbReference type="Proteomes" id="UP001322664">
    <property type="component" value="Chromosome"/>
</dbReference>
<name>A0ABZ0S130_9BACI</name>
<sequence length="172" mass="20394">MKQQKIAHFLTHQVVEDIYDEENVLIWIDWREAEEDLIDYFNEQLPMSDRIDCEIIEIDKPRGVDITLSLKEKKLTIPFADDVTDRDSAIRAMQEMIAPHYQIRWFIESLGGDTLAFVLLPTAQWNELERQFGERKVHYYFHVIAKDSTMFQMDFDEVSALLEAREKELPNI</sequence>
<organism evidence="1 2">
    <name type="scientific">Lysinibacillus louembei</name>
    <dbReference type="NCBI Taxonomy" id="1470088"/>
    <lineage>
        <taxon>Bacteria</taxon>
        <taxon>Bacillati</taxon>
        <taxon>Bacillota</taxon>
        <taxon>Bacilli</taxon>
        <taxon>Bacillales</taxon>
        <taxon>Bacillaceae</taxon>
        <taxon>Lysinibacillus</taxon>
    </lineage>
</organism>
<keyword evidence="2" id="KW-1185">Reference proteome</keyword>
<evidence type="ECO:0000313" key="2">
    <source>
        <dbReference type="Proteomes" id="UP001322664"/>
    </source>
</evidence>
<evidence type="ECO:0008006" key="3">
    <source>
        <dbReference type="Google" id="ProtNLM"/>
    </source>
</evidence>
<dbReference type="RefSeq" id="WP_319837763.1">
    <property type="nucleotide sequence ID" value="NZ_CP137624.1"/>
</dbReference>
<gene>
    <name evidence="1" type="ORF">R6U77_05645</name>
</gene>
<evidence type="ECO:0000313" key="1">
    <source>
        <dbReference type="EMBL" id="WPK13171.1"/>
    </source>
</evidence>
<proteinExistence type="predicted"/>